<dbReference type="Proteomes" id="UP000290900">
    <property type="component" value="Unassembled WGS sequence"/>
</dbReference>
<gene>
    <name evidence="11" type="ORF">BRENAR_LOCUS2633</name>
</gene>
<evidence type="ECO:0000259" key="10">
    <source>
        <dbReference type="PROSITE" id="PS50866"/>
    </source>
</evidence>
<dbReference type="PROSITE" id="PS50866">
    <property type="entry name" value="GOLD"/>
    <property type="match status" value="1"/>
</dbReference>
<dbReference type="InterPro" id="IPR009038">
    <property type="entry name" value="GOLD_dom"/>
</dbReference>
<dbReference type="AlphaFoldDB" id="A0A448YLX9"/>
<comment type="similarity">
    <text evidence="2 7">Belongs to the EMP24/GP25L family.</text>
</comment>
<reference evidence="11 12" key="1">
    <citation type="submission" date="2018-12" db="EMBL/GenBank/DDBJ databases">
        <authorList>
            <person name="Tiukova I."/>
            <person name="Dainat J."/>
        </authorList>
    </citation>
    <scope>NUCLEOTIDE SEQUENCE [LARGE SCALE GENOMIC DNA]</scope>
</reference>
<keyword evidence="4 9" id="KW-0732">Signal</keyword>
<protein>
    <submittedName>
        <fullName evidence="11">DEKNAAC102858</fullName>
    </submittedName>
</protein>
<dbReference type="OrthoDB" id="3427at2759"/>
<dbReference type="SMART" id="SM01190">
    <property type="entry name" value="EMP24_GP25L"/>
    <property type="match status" value="1"/>
</dbReference>
<keyword evidence="3 7" id="KW-0812">Transmembrane</keyword>
<evidence type="ECO:0000256" key="7">
    <source>
        <dbReference type="RuleBase" id="RU003827"/>
    </source>
</evidence>
<keyword evidence="5 8" id="KW-1133">Transmembrane helix</keyword>
<dbReference type="STRING" id="13370.A0A448YLX9"/>
<feature type="transmembrane region" description="Helical" evidence="8">
    <location>
        <begin position="185"/>
        <end position="204"/>
    </location>
</feature>
<organism evidence="11 12">
    <name type="scientific">Brettanomyces naardenensis</name>
    <name type="common">Yeast</name>
    <dbReference type="NCBI Taxonomy" id="13370"/>
    <lineage>
        <taxon>Eukaryota</taxon>
        <taxon>Fungi</taxon>
        <taxon>Dikarya</taxon>
        <taxon>Ascomycota</taxon>
        <taxon>Saccharomycotina</taxon>
        <taxon>Pichiomycetes</taxon>
        <taxon>Pichiales</taxon>
        <taxon>Pichiaceae</taxon>
        <taxon>Brettanomyces</taxon>
    </lineage>
</organism>
<evidence type="ECO:0000256" key="2">
    <source>
        <dbReference type="ARBA" id="ARBA00007104"/>
    </source>
</evidence>
<evidence type="ECO:0000256" key="4">
    <source>
        <dbReference type="ARBA" id="ARBA00022729"/>
    </source>
</evidence>
<dbReference type="PANTHER" id="PTHR22811">
    <property type="entry name" value="TRANSMEMBRANE EMP24 DOMAIN-CONTAINING PROTEIN"/>
    <property type="match status" value="1"/>
</dbReference>
<feature type="signal peptide" evidence="9">
    <location>
        <begin position="1"/>
        <end position="20"/>
    </location>
</feature>
<evidence type="ECO:0000256" key="8">
    <source>
        <dbReference type="SAM" id="Phobius"/>
    </source>
</evidence>
<proteinExistence type="inferred from homology"/>
<name>A0A448YLX9_BRENA</name>
<dbReference type="GO" id="GO:0016020">
    <property type="term" value="C:membrane"/>
    <property type="evidence" value="ECO:0007669"/>
    <property type="project" value="UniProtKB-SubCell"/>
</dbReference>
<keyword evidence="12" id="KW-1185">Reference proteome</keyword>
<keyword evidence="6 8" id="KW-0472">Membrane</keyword>
<accession>A0A448YLX9</accession>
<comment type="subcellular location">
    <subcellularLocation>
        <location evidence="1 7">Membrane</location>
        <topology evidence="1 7">Single-pass type I membrane protein</topology>
    </subcellularLocation>
</comment>
<sequence>MTSLYTLIVHLLLLLRLAEASVHFYLEPQQSQCFLKQLPRDSILLVQYKIEASKDDGETYQEDSETNLNIQFTVEETFDSNHKVANQRGEKGQFIFTALDTGEHKICLSPVTAGGYQLPAKSRITIDLNTGDKDLLETPDTERLTSDLHLRQLYKKMNGIMAEYLTFRGREAQFRDLSESVNGSAVRWVVIQVVVLAIICYVQLGSLKRFFIKEKVL</sequence>
<dbReference type="InParanoid" id="A0A448YLX9"/>
<evidence type="ECO:0000256" key="5">
    <source>
        <dbReference type="ARBA" id="ARBA00022989"/>
    </source>
</evidence>
<feature type="domain" description="GOLD" evidence="10">
    <location>
        <begin position="31"/>
        <end position="130"/>
    </location>
</feature>
<evidence type="ECO:0000256" key="9">
    <source>
        <dbReference type="SAM" id="SignalP"/>
    </source>
</evidence>
<feature type="chain" id="PRO_5019220430" evidence="9">
    <location>
        <begin position="21"/>
        <end position="217"/>
    </location>
</feature>
<dbReference type="EMBL" id="CAACVR010000013">
    <property type="protein sequence ID" value="VEU21901.1"/>
    <property type="molecule type" value="Genomic_DNA"/>
</dbReference>
<dbReference type="Pfam" id="PF01105">
    <property type="entry name" value="EMP24_GP25L"/>
    <property type="match status" value="1"/>
</dbReference>
<evidence type="ECO:0000256" key="6">
    <source>
        <dbReference type="ARBA" id="ARBA00023136"/>
    </source>
</evidence>
<dbReference type="InterPro" id="IPR015720">
    <property type="entry name" value="Emp24-like"/>
</dbReference>
<evidence type="ECO:0000313" key="12">
    <source>
        <dbReference type="Proteomes" id="UP000290900"/>
    </source>
</evidence>
<evidence type="ECO:0000313" key="11">
    <source>
        <dbReference type="EMBL" id="VEU21901.1"/>
    </source>
</evidence>
<evidence type="ECO:0000256" key="1">
    <source>
        <dbReference type="ARBA" id="ARBA00004479"/>
    </source>
</evidence>
<evidence type="ECO:0000256" key="3">
    <source>
        <dbReference type="ARBA" id="ARBA00022692"/>
    </source>
</evidence>